<accession>A0A495ICW4</accession>
<keyword evidence="3" id="KW-1185">Reference proteome</keyword>
<evidence type="ECO:0000313" key="3">
    <source>
        <dbReference type="Proteomes" id="UP000280008"/>
    </source>
</evidence>
<protein>
    <submittedName>
        <fullName evidence="2">SnoaL-like protein</fullName>
    </submittedName>
</protein>
<dbReference type="AlphaFoldDB" id="A0A495ICW4"/>
<organism evidence="2 3">
    <name type="scientific">Frondihabitans australicus</name>
    <dbReference type="NCBI Taxonomy" id="386892"/>
    <lineage>
        <taxon>Bacteria</taxon>
        <taxon>Bacillati</taxon>
        <taxon>Actinomycetota</taxon>
        <taxon>Actinomycetes</taxon>
        <taxon>Micrococcales</taxon>
        <taxon>Microbacteriaceae</taxon>
        <taxon>Frondihabitans</taxon>
    </lineage>
</organism>
<evidence type="ECO:0000313" key="2">
    <source>
        <dbReference type="EMBL" id="RKR73298.1"/>
    </source>
</evidence>
<dbReference type="Pfam" id="PF12680">
    <property type="entry name" value="SnoaL_2"/>
    <property type="match status" value="1"/>
</dbReference>
<proteinExistence type="predicted"/>
<dbReference type="SUPFAM" id="SSF54427">
    <property type="entry name" value="NTF2-like"/>
    <property type="match status" value="1"/>
</dbReference>
<dbReference type="InterPro" id="IPR037401">
    <property type="entry name" value="SnoaL-like"/>
</dbReference>
<name>A0A495ICW4_9MICO</name>
<feature type="domain" description="SnoaL-like" evidence="1">
    <location>
        <begin position="13"/>
        <end position="110"/>
    </location>
</feature>
<reference evidence="2 3" key="1">
    <citation type="submission" date="2018-10" db="EMBL/GenBank/DDBJ databases">
        <title>Sequencing the genomes of 1000 actinobacteria strains.</title>
        <authorList>
            <person name="Klenk H.-P."/>
        </authorList>
    </citation>
    <scope>NUCLEOTIDE SEQUENCE [LARGE SCALE GENOMIC DNA]</scope>
    <source>
        <strain evidence="2 3">DSM 17894</strain>
    </source>
</reference>
<dbReference type="InterPro" id="IPR032710">
    <property type="entry name" value="NTF2-like_dom_sf"/>
</dbReference>
<dbReference type="Gene3D" id="3.10.450.50">
    <property type="match status" value="1"/>
</dbReference>
<dbReference type="EMBL" id="RBKS01000001">
    <property type="protein sequence ID" value="RKR73298.1"/>
    <property type="molecule type" value="Genomic_DNA"/>
</dbReference>
<evidence type="ECO:0000259" key="1">
    <source>
        <dbReference type="Pfam" id="PF12680"/>
    </source>
</evidence>
<gene>
    <name evidence="2" type="ORF">C8E83_0390</name>
</gene>
<comment type="caution">
    <text evidence="2">The sequence shown here is derived from an EMBL/GenBank/DDBJ whole genome shotgun (WGS) entry which is preliminary data.</text>
</comment>
<sequence length="125" mass="13821">MGRMTDIVQDWLDRYLVAWKSNAEADIRALFTDDATYSGSPLDPEPWVGADAIVAGWVQYHDDPGTWTFEGAPLVTDGTVAVVQGRTDYSNGHTWANLWVLRLAPDGRATSFVEWAIRPGPVDRG</sequence>
<dbReference type="Proteomes" id="UP000280008">
    <property type="component" value="Unassembled WGS sequence"/>
</dbReference>